<protein>
    <recommendedName>
        <fullName evidence="2">DUF6699 domain-containing protein</fullName>
    </recommendedName>
</protein>
<name>A0AAD7P2F4_9AGAR</name>
<dbReference type="Pfam" id="PF20415">
    <property type="entry name" value="DUF6699"/>
    <property type="match status" value="1"/>
</dbReference>
<dbReference type="EMBL" id="JARJLG010000001">
    <property type="protein sequence ID" value="KAJ7785175.1"/>
    <property type="molecule type" value="Genomic_DNA"/>
</dbReference>
<proteinExistence type="predicted"/>
<evidence type="ECO:0000313" key="4">
    <source>
        <dbReference type="Proteomes" id="UP001215280"/>
    </source>
</evidence>
<keyword evidence="4" id="KW-1185">Reference proteome</keyword>
<feature type="domain" description="DUF6699" evidence="2">
    <location>
        <begin position="53"/>
        <end position="178"/>
    </location>
</feature>
<gene>
    <name evidence="3" type="ORF">DFH07DRAFT_4474</name>
</gene>
<dbReference type="AlphaFoldDB" id="A0AAD7P2F4"/>
<accession>A0AAD7P2F4</accession>
<evidence type="ECO:0000313" key="3">
    <source>
        <dbReference type="EMBL" id="KAJ7785175.1"/>
    </source>
</evidence>
<sequence length="199" mass="22157">MAPKQLRFNPTVDEYEERDDQPTCASGSIPILQSALRPGQCLALDFSLPSAFFRADPRLNHTLMSKPACNPPQSRVTVRVASAHSEHGLCTFPVVHNPEGDAVTVGDVLTAIRDKLRQVDATTDGNAQWYHARRVRTVDQYAGNLHAAERRETQRAEEAAGTRRVDRLLGDVIFNGIVVCPERGYWRVDLQASSRYAMD</sequence>
<dbReference type="Proteomes" id="UP001215280">
    <property type="component" value="Unassembled WGS sequence"/>
</dbReference>
<organism evidence="3 4">
    <name type="scientific">Mycena maculata</name>
    <dbReference type="NCBI Taxonomy" id="230809"/>
    <lineage>
        <taxon>Eukaryota</taxon>
        <taxon>Fungi</taxon>
        <taxon>Dikarya</taxon>
        <taxon>Basidiomycota</taxon>
        <taxon>Agaricomycotina</taxon>
        <taxon>Agaricomycetes</taxon>
        <taxon>Agaricomycetidae</taxon>
        <taxon>Agaricales</taxon>
        <taxon>Marasmiineae</taxon>
        <taxon>Mycenaceae</taxon>
        <taxon>Mycena</taxon>
    </lineage>
</organism>
<feature type="region of interest" description="Disordered" evidence="1">
    <location>
        <begin position="1"/>
        <end position="23"/>
    </location>
</feature>
<comment type="caution">
    <text evidence="3">The sequence shown here is derived from an EMBL/GenBank/DDBJ whole genome shotgun (WGS) entry which is preliminary data.</text>
</comment>
<evidence type="ECO:0000259" key="2">
    <source>
        <dbReference type="Pfam" id="PF20415"/>
    </source>
</evidence>
<evidence type="ECO:0000256" key="1">
    <source>
        <dbReference type="SAM" id="MobiDB-lite"/>
    </source>
</evidence>
<reference evidence="3" key="1">
    <citation type="submission" date="2023-03" db="EMBL/GenBank/DDBJ databases">
        <title>Massive genome expansion in bonnet fungi (Mycena s.s.) driven by repeated elements and novel gene families across ecological guilds.</title>
        <authorList>
            <consortium name="Lawrence Berkeley National Laboratory"/>
            <person name="Harder C.B."/>
            <person name="Miyauchi S."/>
            <person name="Viragh M."/>
            <person name="Kuo A."/>
            <person name="Thoen E."/>
            <person name="Andreopoulos B."/>
            <person name="Lu D."/>
            <person name="Skrede I."/>
            <person name="Drula E."/>
            <person name="Henrissat B."/>
            <person name="Morin E."/>
            <person name="Kohler A."/>
            <person name="Barry K."/>
            <person name="LaButti K."/>
            <person name="Morin E."/>
            <person name="Salamov A."/>
            <person name="Lipzen A."/>
            <person name="Mereny Z."/>
            <person name="Hegedus B."/>
            <person name="Baldrian P."/>
            <person name="Stursova M."/>
            <person name="Weitz H."/>
            <person name="Taylor A."/>
            <person name="Grigoriev I.V."/>
            <person name="Nagy L.G."/>
            <person name="Martin F."/>
            <person name="Kauserud H."/>
        </authorList>
    </citation>
    <scope>NUCLEOTIDE SEQUENCE</scope>
    <source>
        <strain evidence="3">CBHHK188m</strain>
    </source>
</reference>
<dbReference type="InterPro" id="IPR046522">
    <property type="entry name" value="DUF6699"/>
</dbReference>